<keyword evidence="3 6" id="KW-0540">Nuclease</keyword>
<dbReference type="EMBL" id="JARGDL010000002">
    <property type="protein sequence ID" value="MDF1610970.1"/>
    <property type="molecule type" value="Genomic_DNA"/>
</dbReference>
<comment type="similarity">
    <text evidence="1 6">Belongs to the XseB family.</text>
</comment>
<dbReference type="EC" id="3.1.11.6" evidence="6"/>
<dbReference type="GO" id="GO:0005829">
    <property type="term" value="C:cytosol"/>
    <property type="evidence" value="ECO:0007669"/>
    <property type="project" value="TreeGrafter"/>
</dbReference>
<dbReference type="InterPro" id="IPR003761">
    <property type="entry name" value="Exonuc_VII_S"/>
</dbReference>
<evidence type="ECO:0000256" key="1">
    <source>
        <dbReference type="ARBA" id="ARBA00009998"/>
    </source>
</evidence>
<dbReference type="NCBIfam" id="TIGR01280">
    <property type="entry name" value="xseB"/>
    <property type="match status" value="1"/>
</dbReference>
<dbReference type="Gene3D" id="1.10.287.1040">
    <property type="entry name" value="Exonuclease VII, small subunit"/>
    <property type="match status" value="1"/>
</dbReference>
<organism evidence="7 8">
    <name type="scientific">Stygiobacter electus</name>
    <dbReference type="NCBI Taxonomy" id="3032292"/>
    <lineage>
        <taxon>Bacteria</taxon>
        <taxon>Pseudomonadati</taxon>
        <taxon>Ignavibacteriota</taxon>
        <taxon>Ignavibacteria</taxon>
        <taxon>Ignavibacteriales</taxon>
        <taxon>Melioribacteraceae</taxon>
        <taxon>Stygiobacter</taxon>
    </lineage>
</organism>
<comment type="subcellular location">
    <subcellularLocation>
        <location evidence="6">Cytoplasm</location>
    </subcellularLocation>
</comment>
<evidence type="ECO:0000256" key="2">
    <source>
        <dbReference type="ARBA" id="ARBA00022490"/>
    </source>
</evidence>
<dbReference type="AlphaFoldDB" id="A0AAE3NYJ5"/>
<keyword evidence="8" id="KW-1185">Reference proteome</keyword>
<reference evidence="7" key="1">
    <citation type="submission" date="2023-03" db="EMBL/GenBank/DDBJ databases">
        <title>Stygiobacter electus gen. nov., sp. nov., facultatively anaerobic thermotolerant bacterium of the class Ignavibacteria from a well of Yessentuki mineral water deposit.</title>
        <authorList>
            <person name="Podosokorskaya O.A."/>
            <person name="Elcheninov A.G."/>
            <person name="Petrova N.F."/>
            <person name="Zavarzina D.G."/>
            <person name="Kublanov I.V."/>
            <person name="Merkel A.Y."/>
        </authorList>
    </citation>
    <scope>NUCLEOTIDE SEQUENCE</scope>
    <source>
        <strain evidence="7">09-Me</strain>
    </source>
</reference>
<protein>
    <recommendedName>
        <fullName evidence="6">Exodeoxyribonuclease 7 small subunit</fullName>
        <ecNumber evidence="6">3.1.11.6</ecNumber>
    </recommendedName>
    <alternativeName>
        <fullName evidence="6">Exodeoxyribonuclease VII small subunit</fullName>
        <shortName evidence="6">Exonuclease VII small subunit</shortName>
    </alternativeName>
</protein>
<comment type="subunit">
    <text evidence="6">Heterooligomer composed of large and small subunits.</text>
</comment>
<dbReference type="Pfam" id="PF02609">
    <property type="entry name" value="Exonuc_VII_S"/>
    <property type="match status" value="1"/>
</dbReference>
<evidence type="ECO:0000256" key="3">
    <source>
        <dbReference type="ARBA" id="ARBA00022722"/>
    </source>
</evidence>
<accession>A0AAE3NYJ5</accession>
<dbReference type="NCBIfam" id="NF002140">
    <property type="entry name" value="PRK00977.1-4"/>
    <property type="match status" value="1"/>
</dbReference>
<name>A0AAE3NYJ5_9BACT</name>
<evidence type="ECO:0000256" key="5">
    <source>
        <dbReference type="ARBA" id="ARBA00022839"/>
    </source>
</evidence>
<dbReference type="PIRSF" id="PIRSF006488">
    <property type="entry name" value="Exonuc_VII_S"/>
    <property type="match status" value="1"/>
</dbReference>
<dbReference type="PANTHER" id="PTHR34137:SF1">
    <property type="entry name" value="EXODEOXYRIBONUCLEASE 7 SMALL SUBUNIT"/>
    <property type="match status" value="1"/>
</dbReference>
<evidence type="ECO:0000256" key="4">
    <source>
        <dbReference type="ARBA" id="ARBA00022801"/>
    </source>
</evidence>
<dbReference type="RefSeq" id="WP_321534736.1">
    <property type="nucleotide sequence ID" value="NZ_JARGDL010000002.1"/>
</dbReference>
<comment type="function">
    <text evidence="6">Bidirectionally degrades single-stranded DNA into large acid-insoluble oligonucleotides, which are then degraded further into small acid-soluble oligonucleotides.</text>
</comment>
<dbReference type="PANTHER" id="PTHR34137">
    <property type="entry name" value="EXODEOXYRIBONUCLEASE 7 SMALL SUBUNIT"/>
    <property type="match status" value="1"/>
</dbReference>
<evidence type="ECO:0000313" key="7">
    <source>
        <dbReference type="EMBL" id="MDF1610970.1"/>
    </source>
</evidence>
<keyword evidence="4 6" id="KW-0378">Hydrolase</keyword>
<sequence>MAKKKENSFENSLKRLEEISNLLESGDVSLEDSIKLYEEGIILAKNCYSLLKEAEIKITELKKQLETDLK</sequence>
<dbReference type="GO" id="GO:0006308">
    <property type="term" value="P:DNA catabolic process"/>
    <property type="evidence" value="ECO:0007669"/>
    <property type="project" value="UniProtKB-UniRule"/>
</dbReference>
<comment type="catalytic activity">
    <reaction evidence="6">
        <text>Exonucleolytic cleavage in either 5'- to 3'- or 3'- to 5'-direction to yield nucleoside 5'-phosphates.</text>
        <dbReference type="EC" id="3.1.11.6"/>
    </reaction>
</comment>
<keyword evidence="5 6" id="KW-0269">Exonuclease</keyword>
<keyword evidence="2 6" id="KW-0963">Cytoplasm</keyword>
<dbReference type="HAMAP" id="MF_00337">
    <property type="entry name" value="Exonuc_7_S"/>
    <property type="match status" value="1"/>
</dbReference>
<evidence type="ECO:0000313" key="8">
    <source>
        <dbReference type="Proteomes" id="UP001221302"/>
    </source>
</evidence>
<dbReference type="SUPFAM" id="SSF116842">
    <property type="entry name" value="XseB-like"/>
    <property type="match status" value="1"/>
</dbReference>
<dbReference type="Proteomes" id="UP001221302">
    <property type="component" value="Unassembled WGS sequence"/>
</dbReference>
<dbReference type="GO" id="GO:0008855">
    <property type="term" value="F:exodeoxyribonuclease VII activity"/>
    <property type="evidence" value="ECO:0007669"/>
    <property type="project" value="UniProtKB-UniRule"/>
</dbReference>
<comment type="caution">
    <text evidence="7">The sequence shown here is derived from an EMBL/GenBank/DDBJ whole genome shotgun (WGS) entry which is preliminary data.</text>
</comment>
<evidence type="ECO:0000256" key="6">
    <source>
        <dbReference type="HAMAP-Rule" id="MF_00337"/>
    </source>
</evidence>
<gene>
    <name evidence="6" type="primary">xseB</name>
    <name evidence="7" type="ORF">P0M35_02305</name>
</gene>
<dbReference type="InterPro" id="IPR037004">
    <property type="entry name" value="Exonuc_VII_ssu_sf"/>
</dbReference>
<dbReference type="GO" id="GO:0009318">
    <property type="term" value="C:exodeoxyribonuclease VII complex"/>
    <property type="evidence" value="ECO:0007669"/>
    <property type="project" value="UniProtKB-UniRule"/>
</dbReference>
<proteinExistence type="inferred from homology"/>